<feature type="domain" description="Amidase" evidence="3">
    <location>
        <begin position="44"/>
        <end position="176"/>
    </location>
</feature>
<dbReference type="AlphaFoldDB" id="A0A2R6S4L3"/>
<keyword evidence="2" id="KW-0378">Hydrolase</keyword>
<dbReference type="Proteomes" id="UP000186601">
    <property type="component" value="Unassembled WGS sequence"/>
</dbReference>
<dbReference type="Pfam" id="PF01425">
    <property type="entry name" value="Amidase"/>
    <property type="match status" value="1"/>
</dbReference>
<evidence type="ECO:0000313" key="5">
    <source>
        <dbReference type="Proteomes" id="UP000186601"/>
    </source>
</evidence>
<evidence type="ECO:0000259" key="3">
    <source>
        <dbReference type="Pfam" id="PF01425"/>
    </source>
</evidence>
<organism evidence="4 5">
    <name type="scientific">Hermanssonia centrifuga</name>
    <dbReference type="NCBI Taxonomy" id="98765"/>
    <lineage>
        <taxon>Eukaryota</taxon>
        <taxon>Fungi</taxon>
        <taxon>Dikarya</taxon>
        <taxon>Basidiomycota</taxon>
        <taxon>Agaricomycotina</taxon>
        <taxon>Agaricomycetes</taxon>
        <taxon>Polyporales</taxon>
        <taxon>Meruliaceae</taxon>
        <taxon>Hermanssonia</taxon>
    </lineage>
</organism>
<gene>
    <name evidence="4" type="ORF">PHLCEN_2v942</name>
</gene>
<dbReference type="PANTHER" id="PTHR46072:SF10">
    <property type="entry name" value="ACETAMIDASE"/>
    <property type="match status" value="1"/>
</dbReference>
<name>A0A2R6S4L3_9APHY</name>
<comment type="caution">
    <text evidence="4">The sequence shown here is derived from an EMBL/GenBank/DDBJ whole genome shotgun (WGS) entry which is preliminary data.</text>
</comment>
<dbReference type="GO" id="GO:0016787">
    <property type="term" value="F:hydrolase activity"/>
    <property type="evidence" value="ECO:0007669"/>
    <property type="project" value="UniProtKB-KW"/>
</dbReference>
<proteinExistence type="inferred from homology"/>
<keyword evidence="5" id="KW-1185">Reference proteome</keyword>
<protein>
    <recommendedName>
        <fullName evidence="3">Amidase domain-containing protein</fullName>
    </recommendedName>
</protein>
<dbReference type="EMBL" id="MLYV02000072">
    <property type="protein sequence ID" value="PSS37221.1"/>
    <property type="molecule type" value="Genomic_DNA"/>
</dbReference>
<dbReference type="InterPro" id="IPR023631">
    <property type="entry name" value="Amidase_dom"/>
</dbReference>
<evidence type="ECO:0000313" key="4">
    <source>
        <dbReference type="EMBL" id="PSS37221.1"/>
    </source>
</evidence>
<comment type="similarity">
    <text evidence="1">Belongs to the amidase family.</text>
</comment>
<dbReference type="OrthoDB" id="6428749at2759"/>
<reference evidence="4 5" key="1">
    <citation type="submission" date="2018-02" db="EMBL/GenBank/DDBJ databases">
        <title>Genome sequence of the basidiomycete white-rot fungus Phlebia centrifuga.</title>
        <authorList>
            <person name="Granchi Z."/>
            <person name="Peng M."/>
            <person name="de Vries R.P."/>
            <person name="Hilden K."/>
            <person name="Makela M.R."/>
            <person name="Grigoriev I."/>
            <person name="Riley R."/>
        </authorList>
    </citation>
    <scope>NUCLEOTIDE SEQUENCE [LARGE SCALE GENOMIC DNA]</scope>
    <source>
        <strain evidence="4 5">FBCC195</strain>
    </source>
</reference>
<evidence type="ECO:0000256" key="1">
    <source>
        <dbReference type="ARBA" id="ARBA00009199"/>
    </source>
</evidence>
<dbReference type="SUPFAM" id="SSF75304">
    <property type="entry name" value="Amidase signature (AS) enzymes"/>
    <property type="match status" value="1"/>
</dbReference>
<evidence type="ECO:0000256" key="2">
    <source>
        <dbReference type="ARBA" id="ARBA00022801"/>
    </source>
</evidence>
<dbReference type="InterPro" id="IPR036928">
    <property type="entry name" value="AS_sf"/>
</dbReference>
<dbReference type="Gene3D" id="3.90.1300.10">
    <property type="entry name" value="Amidase signature (AS) domain"/>
    <property type="match status" value="1"/>
</dbReference>
<dbReference type="PANTHER" id="PTHR46072">
    <property type="entry name" value="AMIDASE-RELATED-RELATED"/>
    <property type="match status" value="1"/>
</dbReference>
<sequence>MLRFTVRLGLSDFLGRSLSVALSGSSVTLPSSLLCFTIFQHWQSTRFPPAACGLYCLSVSAGRLPSYGCGTSVPGLEVIQLTSPIARSLDDLKEFWKRIICVSIPWRPVDFVLTGKPKWAVFWNDGLIAPTPACTRALQSAVQALKQQGYEVVNFDGPSAVEGLKIGYPLAFADGGLSTLFVHVD</sequence>
<accession>A0A2R6S4L3</accession>
<dbReference type="STRING" id="98765.A0A2R6S4L3"/>